<dbReference type="EMBL" id="UOFV01000223">
    <property type="protein sequence ID" value="VAX00744.1"/>
    <property type="molecule type" value="Genomic_DNA"/>
</dbReference>
<feature type="non-terminal residue" evidence="1">
    <location>
        <position position="1"/>
    </location>
</feature>
<sequence>VKTIKSWCKNKGFTELAMDTELANIEAQKFFAAIGFHETYRIVQFRTSID</sequence>
<dbReference type="InterPro" id="IPR016181">
    <property type="entry name" value="Acyl_CoA_acyltransferase"/>
</dbReference>
<organism evidence="1">
    <name type="scientific">hydrothermal vent metagenome</name>
    <dbReference type="NCBI Taxonomy" id="652676"/>
    <lineage>
        <taxon>unclassified sequences</taxon>
        <taxon>metagenomes</taxon>
        <taxon>ecological metagenomes</taxon>
    </lineage>
</organism>
<proteinExistence type="predicted"/>
<name>A0A3B1ALL0_9ZZZZ</name>
<evidence type="ECO:0000313" key="1">
    <source>
        <dbReference type="EMBL" id="VAX00744.1"/>
    </source>
</evidence>
<reference evidence="1" key="1">
    <citation type="submission" date="2018-06" db="EMBL/GenBank/DDBJ databases">
        <authorList>
            <person name="Zhirakovskaya E."/>
        </authorList>
    </citation>
    <scope>NUCLEOTIDE SEQUENCE</scope>
</reference>
<dbReference type="Gene3D" id="3.40.630.30">
    <property type="match status" value="1"/>
</dbReference>
<dbReference type="AlphaFoldDB" id="A0A3B1ALL0"/>
<gene>
    <name evidence="1" type="ORF">MNBD_GAMMA19-1725</name>
</gene>
<protein>
    <submittedName>
        <fullName evidence="1">Uncharacterized protein</fullName>
    </submittedName>
</protein>
<accession>A0A3B1ALL0</accession>
<dbReference type="SUPFAM" id="SSF55729">
    <property type="entry name" value="Acyl-CoA N-acyltransferases (Nat)"/>
    <property type="match status" value="1"/>
</dbReference>